<dbReference type="EMBL" id="CAQQ02126204">
    <property type="status" value="NOT_ANNOTATED_CDS"/>
    <property type="molecule type" value="Genomic_DNA"/>
</dbReference>
<dbReference type="AlphaFoldDB" id="T1H5E1"/>
<dbReference type="EnsemblMetazoa" id="MESCA011518-RA">
    <property type="protein sequence ID" value="MESCA011518-PA"/>
    <property type="gene ID" value="MESCA011518"/>
</dbReference>
<evidence type="ECO:0000313" key="2">
    <source>
        <dbReference type="EnsemblMetazoa" id="MESCA011518-PA"/>
    </source>
</evidence>
<dbReference type="HOGENOM" id="CLU_1898633_0_0_1"/>
<proteinExistence type="predicted"/>
<organism evidence="2 3">
    <name type="scientific">Megaselia scalaris</name>
    <name type="common">Humpbacked fly</name>
    <name type="synonym">Phora scalaris</name>
    <dbReference type="NCBI Taxonomy" id="36166"/>
    <lineage>
        <taxon>Eukaryota</taxon>
        <taxon>Metazoa</taxon>
        <taxon>Ecdysozoa</taxon>
        <taxon>Arthropoda</taxon>
        <taxon>Hexapoda</taxon>
        <taxon>Insecta</taxon>
        <taxon>Pterygota</taxon>
        <taxon>Neoptera</taxon>
        <taxon>Endopterygota</taxon>
        <taxon>Diptera</taxon>
        <taxon>Brachycera</taxon>
        <taxon>Muscomorpha</taxon>
        <taxon>Platypezoidea</taxon>
        <taxon>Phoridae</taxon>
        <taxon>Megaseliini</taxon>
        <taxon>Megaselia</taxon>
    </lineage>
</organism>
<name>T1H5E1_MEGSC</name>
<dbReference type="EMBL" id="CAQQ02126205">
    <property type="status" value="NOT_ANNOTATED_CDS"/>
    <property type="molecule type" value="Genomic_DNA"/>
</dbReference>
<keyword evidence="1" id="KW-1133">Transmembrane helix</keyword>
<evidence type="ECO:0000256" key="1">
    <source>
        <dbReference type="SAM" id="Phobius"/>
    </source>
</evidence>
<reference evidence="2" key="2">
    <citation type="submission" date="2015-06" db="UniProtKB">
        <authorList>
            <consortium name="EnsemblMetazoa"/>
        </authorList>
    </citation>
    <scope>IDENTIFICATION</scope>
</reference>
<accession>T1H5E1</accession>
<feature type="transmembrane region" description="Helical" evidence="1">
    <location>
        <begin position="40"/>
        <end position="63"/>
    </location>
</feature>
<evidence type="ECO:0000313" key="3">
    <source>
        <dbReference type="Proteomes" id="UP000015102"/>
    </source>
</evidence>
<sequence length="134" mass="14609">MKIKLVKLGFFGPRILGPLSHGSCKKALSFIERISILSSLALKMITVLPFLCLTLFTALQLFVFRSGFVISRADKMSLISSSPGKAIFIFGGLGRSAKYLSWILAPFQTSPMDVIMVLSTSKPSCDSHVITPKP</sequence>
<keyword evidence="3" id="KW-1185">Reference proteome</keyword>
<protein>
    <submittedName>
        <fullName evidence="2">Uncharacterized protein</fullName>
    </submittedName>
</protein>
<keyword evidence="1" id="KW-0472">Membrane</keyword>
<reference evidence="3" key="1">
    <citation type="submission" date="2013-02" db="EMBL/GenBank/DDBJ databases">
        <authorList>
            <person name="Hughes D."/>
        </authorList>
    </citation>
    <scope>NUCLEOTIDE SEQUENCE</scope>
    <source>
        <strain>Durham</strain>
        <strain evidence="3">NC isolate 2 -- Noor lab</strain>
    </source>
</reference>
<keyword evidence="1" id="KW-0812">Transmembrane</keyword>
<dbReference type="Proteomes" id="UP000015102">
    <property type="component" value="Unassembled WGS sequence"/>
</dbReference>